<keyword evidence="1" id="KW-0175">Coiled coil</keyword>
<name>A0A177E9Z3_9BACT</name>
<dbReference type="EMBL" id="LSFI01000002">
    <property type="protein sequence ID" value="OAG28618.1"/>
    <property type="molecule type" value="Genomic_DNA"/>
</dbReference>
<keyword evidence="3" id="KW-1185">Reference proteome</keyword>
<accession>A0A177E9Z3</accession>
<protein>
    <submittedName>
        <fullName evidence="2">Uncharacterized protein</fullName>
    </submittedName>
</protein>
<dbReference type="RefSeq" id="WP_068540506.1">
    <property type="nucleotide sequence ID" value="NZ_LSFI01000002.1"/>
</dbReference>
<gene>
    <name evidence="2" type="ORF">TH606_00525</name>
</gene>
<reference evidence="2 3" key="1">
    <citation type="submission" date="2016-02" db="EMBL/GenBank/DDBJ databases">
        <title>Draft genome sequence of Thermodesulfatator sp. S606.</title>
        <authorList>
            <person name="Lai Q."/>
            <person name="Cao J."/>
            <person name="Dupont S."/>
            <person name="Shao Z."/>
            <person name="Jebbar M."/>
            <person name="Alain K."/>
        </authorList>
    </citation>
    <scope>NUCLEOTIDE SEQUENCE [LARGE SCALE GENOMIC DNA]</scope>
    <source>
        <strain evidence="2 3">S606</strain>
    </source>
</reference>
<evidence type="ECO:0000313" key="3">
    <source>
        <dbReference type="Proteomes" id="UP000076964"/>
    </source>
</evidence>
<dbReference type="AlphaFoldDB" id="A0A177E9Z3"/>
<proteinExistence type="predicted"/>
<evidence type="ECO:0000313" key="2">
    <source>
        <dbReference type="EMBL" id="OAG28618.1"/>
    </source>
</evidence>
<comment type="caution">
    <text evidence="2">The sequence shown here is derived from an EMBL/GenBank/DDBJ whole genome shotgun (WGS) entry which is preliminary data.</text>
</comment>
<dbReference type="STRING" id="1795632.TH606_00525"/>
<dbReference type="Proteomes" id="UP000076964">
    <property type="component" value="Unassembled WGS sequence"/>
</dbReference>
<feature type="coiled-coil region" evidence="1">
    <location>
        <begin position="38"/>
        <end position="72"/>
    </location>
</feature>
<organism evidence="2 3">
    <name type="scientific">Thermodesulfatator autotrophicus</name>
    <dbReference type="NCBI Taxonomy" id="1795632"/>
    <lineage>
        <taxon>Bacteria</taxon>
        <taxon>Pseudomonadati</taxon>
        <taxon>Thermodesulfobacteriota</taxon>
        <taxon>Thermodesulfobacteria</taxon>
        <taxon>Thermodesulfobacteriales</taxon>
        <taxon>Thermodesulfatatoraceae</taxon>
        <taxon>Thermodesulfatator</taxon>
    </lineage>
</organism>
<sequence length="139" mass="16505">MKEIINNIKKHLEILGLILISLFFILSTTKAFEAKIKYEKYKKINNNLKINIERVKKQKDNIKLVVNNLAQKEVINSKINADFIANNEIEINKYINSIYKRNYLIFLDNIKIKNECKKNICFLKIKLSGEKFTFYDNKE</sequence>
<evidence type="ECO:0000256" key="1">
    <source>
        <dbReference type="SAM" id="Coils"/>
    </source>
</evidence>